<dbReference type="PROSITE" id="PS51257">
    <property type="entry name" value="PROKAR_LIPOPROTEIN"/>
    <property type="match status" value="1"/>
</dbReference>
<protein>
    <submittedName>
        <fullName evidence="2">Uncharacterized protein</fullName>
    </submittedName>
</protein>
<keyword evidence="3" id="KW-1185">Reference proteome</keyword>
<dbReference type="EMBL" id="GL877420">
    <property type="protein sequence ID" value="ELA47309.1"/>
    <property type="molecule type" value="Genomic_DNA"/>
</dbReference>
<evidence type="ECO:0000313" key="2">
    <source>
        <dbReference type="EMBL" id="ELA47309.1"/>
    </source>
</evidence>
<dbReference type="OrthoDB" id="10668692at2759"/>
<dbReference type="Proteomes" id="UP000011081">
    <property type="component" value="Unassembled WGS sequence"/>
</dbReference>
<feature type="compositionally biased region" description="Basic and acidic residues" evidence="1">
    <location>
        <begin position="77"/>
        <end position="93"/>
    </location>
</feature>
<dbReference type="HOGENOM" id="CLU_880547_0_0_1"/>
<gene>
    <name evidence="2" type="ORF">VCUG_01193</name>
</gene>
<sequence length="316" mass="34597">MPYIKGCMPSKYSLLLMLFACALVSLVITACVFMRSRDVMSVAVSNGGIRMGEFVDGDAGEFIDDGRVSSEGTVSGEEVRDSRVHPTVKESNEHSAAAQGMVSGDCVVSENDAQVEESVDGNDAQFEESVDGNDAQFEETVDGNDAQFEESVDGNDAQFEESVDGNDAQFEETVDGNDADQGNCCIDRSGNEQILENEEEVQPESASPSKLSLPNGRECSAPELPIWACDVRSRESAHHCSDDDLDIEFFTQLSLYMINQINSMNKSIGTGSDVPVDIAKNVFERVNEFRKHLQYRVDESAAQRSAYQARMSLMRS</sequence>
<dbReference type="AlphaFoldDB" id="L2GUK2"/>
<name>L2GUK2_VAVCU</name>
<feature type="region of interest" description="Disordered" evidence="1">
    <location>
        <begin position="65"/>
        <end position="101"/>
    </location>
</feature>
<accession>L2GUK2</accession>
<reference evidence="3" key="1">
    <citation type="submission" date="2011-03" db="EMBL/GenBank/DDBJ databases">
        <title>The genome sequence of Vavraia culicis strain floridensis.</title>
        <authorList>
            <consortium name="The Broad Institute Genome Sequencing Platform"/>
            <person name="Cuomo C."/>
            <person name="Becnel J."/>
            <person name="Sanscrainte N."/>
            <person name="Young S.K."/>
            <person name="Zeng Q."/>
            <person name="Gargeya S."/>
            <person name="Fitzgerald M."/>
            <person name="Haas B."/>
            <person name="Abouelleil A."/>
            <person name="Alvarado L."/>
            <person name="Arachchi H.M."/>
            <person name="Berlin A."/>
            <person name="Chapman S.B."/>
            <person name="Gearin G."/>
            <person name="Goldberg J."/>
            <person name="Griggs A."/>
            <person name="Gujja S."/>
            <person name="Hansen M."/>
            <person name="Heiman D."/>
            <person name="Howarth C."/>
            <person name="Larimer J."/>
            <person name="Lui A."/>
            <person name="MacDonald P.J.P."/>
            <person name="McCowen C."/>
            <person name="Montmayeur A."/>
            <person name="Murphy C."/>
            <person name="Neiman D."/>
            <person name="Pearson M."/>
            <person name="Priest M."/>
            <person name="Roberts A."/>
            <person name="Saif S."/>
            <person name="Shea T."/>
            <person name="Sisk P."/>
            <person name="Stolte C."/>
            <person name="Sykes S."/>
            <person name="Wortman J."/>
            <person name="Nusbaum C."/>
            <person name="Birren B."/>
        </authorList>
    </citation>
    <scope>NUCLEOTIDE SEQUENCE [LARGE SCALE GENOMIC DNA]</scope>
    <source>
        <strain evidence="3">floridensis</strain>
    </source>
</reference>
<dbReference type="VEuPathDB" id="MicrosporidiaDB:VCUG_01193"/>
<proteinExistence type="predicted"/>
<dbReference type="InParanoid" id="L2GUK2"/>
<evidence type="ECO:0000256" key="1">
    <source>
        <dbReference type="SAM" id="MobiDB-lite"/>
    </source>
</evidence>
<organism evidence="2 3">
    <name type="scientific">Vavraia culicis (isolate floridensis)</name>
    <name type="common">Microsporidian parasite</name>
    <dbReference type="NCBI Taxonomy" id="948595"/>
    <lineage>
        <taxon>Eukaryota</taxon>
        <taxon>Fungi</taxon>
        <taxon>Fungi incertae sedis</taxon>
        <taxon>Microsporidia</taxon>
        <taxon>Pleistophoridae</taxon>
        <taxon>Vavraia</taxon>
    </lineage>
</organism>
<feature type="region of interest" description="Disordered" evidence="1">
    <location>
        <begin position="113"/>
        <end position="134"/>
    </location>
</feature>
<dbReference type="RefSeq" id="XP_008074211.1">
    <property type="nucleotide sequence ID" value="XM_008076020.1"/>
</dbReference>
<evidence type="ECO:0000313" key="3">
    <source>
        <dbReference type="Proteomes" id="UP000011081"/>
    </source>
</evidence>
<dbReference type="GeneID" id="19879074"/>